<organism evidence="2 3">
    <name type="scientific">Candidatus Opimibacter skivensis</name>
    <dbReference type="NCBI Taxonomy" id="2982028"/>
    <lineage>
        <taxon>Bacteria</taxon>
        <taxon>Pseudomonadati</taxon>
        <taxon>Bacteroidota</taxon>
        <taxon>Saprospiria</taxon>
        <taxon>Saprospirales</taxon>
        <taxon>Saprospiraceae</taxon>
        <taxon>Candidatus Opimibacter</taxon>
    </lineage>
</organism>
<keyword evidence="1" id="KW-0812">Transmembrane</keyword>
<comment type="caution">
    <text evidence="2">The sequence shown here is derived from an EMBL/GenBank/DDBJ whole genome shotgun (WGS) entry which is preliminary data.</text>
</comment>
<dbReference type="EMBL" id="JADKGY010000001">
    <property type="protein sequence ID" value="MBK9981204.1"/>
    <property type="molecule type" value="Genomic_DNA"/>
</dbReference>
<feature type="transmembrane region" description="Helical" evidence="1">
    <location>
        <begin position="198"/>
        <end position="215"/>
    </location>
</feature>
<evidence type="ECO:0000256" key="1">
    <source>
        <dbReference type="SAM" id="Phobius"/>
    </source>
</evidence>
<dbReference type="Proteomes" id="UP000808337">
    <property type="component" value="Unassembled WGS sequence"/>
</dbReference>
<reference evidence="2 3" key="1">
    <citation type="submission" date="2020-10" db="EMBL/GenBank/DDBJ databases">
        <title>Connecting structure to function with the recovery of over 1000 high-quality activated sludge metagenome-assembled genomes encoding full-length rRNA genes using long-read sequencing.</title>
        <authorList>
            <person name="Singleton C.M."/>
            <person name="Petriglieri F."/>
            <person name="Kristensen J.M."/>
            <person name="Kirkegaard R.H."/>
            <person name="Michaelsen T.Y."/>
            <person name="Andersen M.H."/>
            <person name="Karst S.M."/>
            <person name="Dueholm M.S."/>
            <person name="Nielsen P.H."/>
            <person name="Albertsen M."/>
        </authorList>
    </citation>
    <scope>NUCLEOTIDE SEQUENCE [LARGE SCALE GENOMIC DNA]</scope>
    <source>
        <strain evidence="2">Ribe_18-Q3-R11-54_MAXAC.273</strain>
    </source>
</reference>
<name>A0A9D7XLK1_9BACT</name>
<protein>
    <submittedName>
        <fullName evidence="2">DUF937 domain-containing protein</fullName>
    </submittedName>
</protein>
<gene>
    <name evidence="2" type="ORF">IPP15_02060</name>
</gene>
<accession>A0A9D7XLK1</accession>
<dbReference type="InterPro" id="IPR009282">
    <property type="entry name" value="DUF937"/>
</dbReference>
<keyword evidence="1" id="KW-1133">Transmembrane helix</keyword>
<evidence type="ECO:0000313" key="3">
    <source>
        <dbReference type="Proteomes" id="UP000808337"/>
    </source>
</evidence>
<dbReference type="AlphaFoldDB" id="A0A9D7XLK1"/>
<evidence type="ECO:0000313" key="2">
    <source>
        <dbReference type="EMBL" id="MBK9981204.1"/>
    </source>
</evidence>
<keyword evidence="1" id="KW-0472">Membrane</keyword>
<proteinExistence type="predicted"/>
<dbReference type="Pfam" id="PF06078">
    <property type="entry name" value="DUF937"/>
    <property type="match status" value="1"/>
</dbReference>
<sequence>MTSNLIVLFKNSIGDTLVRECSGLLGESAQSISSSMDAIIPSILSAMIMKGNTDQGVGSLLDFISGNGLNEASFNASGNEELITKGSVVLNYLYGNHLSPVIDSISAAGGLKTSSSSSLLKMVAPLVLGFFGRFVKENSLSSSGAKDLLVAQNDLIKQNIPASISELLAYPNVSSSPASSTTNSEMMTYNPPTGISKFLPWIVLLLASLGLFYFLQKGCNTTIQPEKMPPTETRDTI</sequence>